<accession>A0A9P4IVI2</accession>
<keyword evidence="3" id="KW-1185">Reference proteome</keyword>
<gene>
    <name evidence="2" type="ORF">K461DRAFT_324026</name>
</gene>
<feature type="signal peptide" evidence="1">
    <location>
        <begin position="1"/>
        <end position="17"/>
    </location>
</feature>
<proteinExistence type="predicted"/>
<dbReference type="Proteomes" id="UP000799439">
    <property type="component" value="Unassembled WGS sequence"/>
</dbReference>
<dbReference type="EMBL" id="ML996091">
    <property type="protein sequence ID" value="KAF2149544.1"/>
    <property type="molecule type" value="Genomic_DNA"/>
</dbReference>
<feature type="chain" id="PRO_5040432587" evidence="1">
    <location>
        <begin position="18"/>
        <end position="138"/>
    </location>
</feature>
<reference evidence="2" key="1">
    <citation type="journal article" date="2020" name="Stud. Mycol.">
        <title>101 Dothideomycetes genomes: a test case for predicting lifestyles and emergence of pathogens.</title>
        <authorList>
            <person name="Haridas S."/>
            <person name="Albert R."/>
            <person name="Binder M."/>
            <person name="Bloem J."/>
            <person name="Labutti K."/>
            <person name="Salamov A."/>
            <person name="Andreopoulos B."/>
            <person name="Baker S."/>
            <person name="Barry K."/>
            <person name="Bills G."/>
            <person name="Bluhm B."/>
            <person name="Cannon C."/>
            <person name="Castanera R."/>
            <person name="Culley D."/>
            <person name="Daum C."/>
            <person name="Ezra D."/>
            <person name="Gonzalez J."/>
            <person name="Henrissat B."/>
            <person name="Kuo A."/>
            <person name="Liang C."/>
            <person name="Lipzen A."/>
            <person name="Lutzoni F."/>
            <person name="Magnuson J."/>
            <person name="Mondo S."/>
            <person name="Nolan M."/>
            <person name="Ohm R."/>
            <person name="Pangilinan J."/>
            <person name="Park H.-J."/>
            <person name="Ramirez L."/>
            <person name="Alfaro M."/>
            <person name="Sun H."/>
            <person name="Tritt A."/>
            <person name="Yoshinaga Y."/>
            <person name="Zwiers L.-H."/>
            <person name="Turgeon B."/>
            <person name="Goodwin S."/>
            <person name="Spatafora J."/>
            <person name="Crous P."/>
            <person name="Grigoriev I."/>
        </authorList>
    </citation>
    <scope>NUCLEOTIDE SEQUENCE</scope>
    <source>
        <strain evidence="2">CBS 260.36</strain>
    </source>
</reference>
<comment type="caution">
    <text evidence="2">The sequence shown here is derived from an EMBL/GenBank/DDBJ whole genome shotgun (WGS) entry which is preliminary data.</text>
</comment>
<sequence>MKFSLLSLPLLSALALASPLISRDDSTITPSKSLTFSSDGFAAPSTTTTFTVPAVDLLSASGVSFQSTAAGAATITFTSSRAFNVAHGSWLAEGNLLLRTKCAQDEGCWYLASNIIFDTRKMTAGAGVEKVESKSYAA</sequence>
<name>A0A9P4IVI2_9PEZI</name>
<dbReference type="AlphaFoldDB" id="A0A9P4IVI2"/>
<protein>
    <submittedName>
        <fullName evidence="2">Uncharacterized protein</fullName>
    </submittedName>
</protein>
<evidence type="ECO:0000313" key="2">
    <source>
        <dbReference type="EMBL" id="KAF2149544.1"/>
    </source>
</evidence>
<organism evidence="2 3">
    <name type="scientific">Myriangium duriaei CBS 260.36</name>
    <dbReference type="NCBI Taxonomy" id="1168546"/>
    <lineage>
        <taxon>Eukaryota</taxon>
        <taxon>Fungi</taxon>
        <taxon>Dikarya</taxon>
        <taxon>Ascomycota</taxon>
        <taxon>Pezizomycotina</taxon>
        <taxon>Dothideomycetes</taxon>
        <taxon>Dothideomycetidae</taxon>
        <taxon>Myriangiales</taxon>
        <taxon>Myriangiaceae</taxon>
        <taxon>Myriangium</taxon>
    </lineage>
</organism>
<keyword evidence="1" id="KW-0732">Signal</keyword>
<evidence type="ECO:0000313" key="3">
    <source>
        <dbReference type="Proteomes" id="UP000799439"/>
    </source>
</evidence>
<evidence type="ECO:0000256" key="1">
    <source>
        <dbReference type="SAM" id="SignalP"/>
    </source>
</evidence>